<evidence type="ECO:0000313" key="2">
    <source>
        <dbReference type="Proteomes" id="UP000078046"/>
    </source>
</evidence>
<sequence length="39" mass="4667">MNNILKPLPELFDKFGKFRVDLKDWIEKFELTVTLANDK</sequence>
<protein>
    <submittedName>
        <fullName evidence="1">Uncharacterized protein</fullName>
    </submittedName>
</protein>
<accession>A0A177BC85</accession>
<feature type="non-terminal residue" evidence="1">
    <location>
        <position position="39"/>
    </location>
</feature>
<evidence type="ECO:0000313" key="1">
    <source>
        <dbReference type="EMBL" id="OAF71064.1"/>
    </source>
</evidence>
<keyword evidence="2" id="KW-1185">Reference proteome</keyword>
<organism evidence="1 2">
    <name type="scientific">Intoshia linei</name>
    <dbReference type="NCBI Taxonomy" id="1819745"/>
    <lineage>
        <taxon>Eukaryota</taxon>
        <taxon>Metazoa</taxon>
        <taxon>Spiralia</taxon>
        <taxon>Lophotrochozoa</taxon>
        <taxon>Mesozoa</taxon>
        <taxon>Orthonectida</taxon>
        <taxon>Rhopaluridae</taxon>
        <taxon>Intoshia</taxon>
    </lineage>
</organism>
<dbReference type="EMBL" id="LWCA01000083">
    <property type="protein sequence ID" value="OAF71064.1"/>
    <property type="molecule type" value="Genomic_DNA"/>
</dbReference>
<name>A0A177BC85_9BILA</name>
<dbReference type="AlphaFoldDB" id="A0A177BC85"/>
<proteinExistence type="predicted"/>
<reference evidence="1 2" key="1">
    <citation type="submission" date="2016-04" db="EMBL/GenBank/DDBJ databases">
        <title>The genome of Intoshia linei affirms orthonectids as highly simplified spiralians.</title>
        <authorList>
            <person name="Mikhailov K.V."/>
            <person name="Slusarev G.S."/>
            <person name="Nikitin M.A."/>
            <person name="Logacheva M.D."/>
            <person name="Penin A."/>
            <person name="Aleoshin V."/>
            <person name="Panchin Y.V."/>
        </authorList>
    </citation>
    <scope>NUCLEOTIDE SEQUENCE [LARGE SCALE GENOMIC DNA]</scope>
    <source>
        <strain evidence="1">Intl2013</strain>
        <tissue evidence="1">Whole animal</tissue>
    </source>
</reference>
<dbReference type="Proteomes" id="UP000078046">
    <property type="component" value="Unassembled WGS sequence"/>
</dbReference>
<gene>
    <name evidence="1" type="ORF">A3Q56_01163</name>
</gene>
<comment type="caution">
    <text evidence="1">The sequence shown here is derived from an EMBL/GenBank/DDBJ whole genome shotgun (WGS) entry which is preliminary data.</text>
</comment>